<evidence type="ECO:0000256" key="1">
    <source>
        <dbReference type="ARBA" id="ARBA00023015"/>
    </source>
</evidence>
<dbReference type="Pfam" id="PF07729">
    <property type="entry name" value="FCD"/>
    <property type="match status" value="1"/>
</dbReference>
<name>A0A7X0RIA3_9ACTN</name>
<keyword evidence="1" id="KW-0805">Transcription regulation</keyword>
<dbReference type="EMBL" id="JACKXE010000001">
    <property type="protein sequence ID" value="MBB6627559.1"/>
    <property type="molecule type" value="Genomic_DNA"/>
</dbReference>
<dbReference type="InterPro" id="IPR000524">
    <property type="entry name" value="Tscrpt_reg_HTH_GntR"/>
</dbReference>
<dbReference type="RefSeq" id="WP_185252705.1">
    <property type="nucleotide sequence ID" value="NZ_JACKXE010000001.1"/>
</dbReference>
<dbReference type="Gene3D" id="1.10.10.10">
    <property type="entry name" value="Winged helix-like DNA-binding domain superfamily/Winged helix DNA-binding domain"/>
    <property type="match status" value="1"/>
</dbReference>
<dbReference type="AlphaFoldDB" id="A0A7X0RIA3"/>
<dbReference type="InterPro" id="IPR036390">
    <property type="entry name" value="WH_DNA-bd_sf"/>
</dbReference>
<dbReference type="InterPro" id="IPR011711">
    <property type="entry name" value="GntR_C"/>
</dbReference>
<dbReference type="GO" id="GO:0003700">
    <property type="term" value="F:DNA-binding transcription factor activity"/>
    <property type="evidence" value="ECO:0007669"/>
    <property type="project" value="InterPro"/>
</dbReference>
<keyword evidence="6" id="KW-1185">Reference proteome</keyword>
<keyword evidence="2" id="KW-0238">DNA-binding</keyword>
<evidence type="ECO:0000313" key="5">
    <source>
        <dbReference type="EMBL" id="MBB6627559.1"/>
    </source>
</evidence>
<dbReference type="PANTHER" id="PTHR43537">
    <property type="entry name" value="TRANSCRIPTIONAL REGULATOR, GNTR FAMILY"/>
    <property type="match status" value="1"/>
</dbReference>
<evidence type="ECO:0000259" key="4">
    <source>
        <dbReference type="PROSITE" id="PS50949"/>
    </source>
</evidence>
<reference evidence="5 6" key="1">
    <citation type="submission" date="2020-08" db="EMBL/GenBank/DDBJ databases">
        <authorList>
            <person name="Seo M.-J."/>
        </authorList>
    </citation>
    <scope>NUCLEOTIDE SEQUENCE [LARGE SCALE GENOMIC DNA]</scope>
    <source>
        <strain evidence="5 6">KIGAM211</strain>
    </source>
</reference>
<dbReference type="Pfam" id="PF00392">
    <property type="entry name" value="GntR"/>
    <property type="match status" value="1"/>
</dbReference>
<dbReference type="PANTHER" id="PTHR43537:SF49">
    <property type="entry name" value="TRANSCRIPTIONAL REGULATORY PROTEIN"/>
    <property type="match status" value="1"/>
</dbReference>
<dbReference type="SUPFAM" id="SSF48008">
    <property type="entry name" value="GntR ligand-binding domain-like"/>
    <property type="match status" value="1"/>
</dbReference>
<feature type="domain" description="HTH gntR-type" evidence="4">
    <location>
        <begin position="33"/>
        <end position="100"/>
    </location>
</feature>
<keyword evidence="3" id="KW-0804">Transcription</keyword>
<dbReference type="PROSITE" id="PS50949">
    <property type="entry name" value="HTH_GNTR"/>
    <property type="match status" value="1"/>
</dbReference>
<gene>
    <name evidence="5" type="ORF">H5V45_09510</name>
</gene>
<dbReference type="SUPFAM" id="SSF46785">
    <property type="entry name" value="Winged helix' DNA-binding domain"/>
    <property type="match status" value="1"/>
</dbReference>
<dbReference type="InterPro" id="IPR036388">
    <property type="entry name" value="WH-like_DNA-bd_sf"/>
</dbReference>
<accession>A0A7X0RIA3</accession>
<comment type="caution">
    <text evidence="5">The sequence shown here is derived from an EMBL/GenBank/DDBJ whole genome shotgun (WGS) entry which is preliminary data.</text>
</comment>
<evidence type="ECO:0000256" key="2">
    <source>
        <dbReference type="ARBA" id="ARBA00023125"/>
    </source>
</evidence>
<dbReference type="InterPro" id="IPR008920">
    <property type="entry name" value="TF_FadR/GntR_C"/>
</dbReference>
<sequence length="244" mass="27111">MSIVPSASREWSEVHEQMDVYKAGDMRIERPVSTVREQVFQAVRAAIVSGHFLPGQRLTEKLLIDATGASRTSIREALRDLENHHFIERTGTNAIRVVVLDEKALNNIFDVRSALEPLAVEFFVARASDAEIAKARSFVEHAGGSVEERLDGALDFDRLLLEAVGNGVLSEILENLHWRIHVVRRMTMSIPGRSAVAWEEMNDVTGAISERNGARARDLMRVHIESARAAALSVVHAMDTADDH</sequence>
<organism evidence="5 6">
    <name type="scientific">Nocardioides luti</name>
    <dbReference type="NCBI Taxonomy" id="2761101"/>
    <lineage>
        <taxon>Bacteria</taxon>
        <taxon>Bacillati</taxon>
        <taxon>Actinomycetota</taxon>
        <taxon>Actinomycetes</taxon>
        <taxon>Propionibacteriales</taxon>
        <taxon>Nocardioidaceae</taxon>
        <taxon>Nocardioides</taxon>
    </lineage>
</organism>
<evidence type="ECO:0000256" key="3">
    <source>
        <dbReference type="ARBA" id="ARBA00023163"/>
    </source>
</evidence>
<evidence type="ECO:0000313" key="6">
    <source>
        <dbReference type="Proteomes" id="UP000523955"/>
    </source>
</evidence>
<protein>
    <submittedName>
        <fullName evidence="5">GntR family transcriptional regulator</fullName>
    </submittedName>
</protein>
<dbReference type="Gene3D" id="1.20.120.530">
    <property type="entry name" value="GntR ligand-binding domain-like"/>
    <property type="match status" value="1"/>
</dbReference>
<dbReference type="SMART" id="SM00895">
    <property type="entry name" value="FCD"/>
    <property type="match status" value="1"/>
</dbReference>
<dbReference type="GO" id="GO:0003677">
    <property type="term" value="F:DNA binding"/>
    <property type="evidence" value="ECO:0007669"/>
    <property type="project" value="UniProtKB-KW"/>
</dbReference>
<proteinExistence type="predicted"/>
<dbReference type="SMART" id="SM00345">
    <property type="entry name" value="HTH_GNTR"/>
    <property type="match status" value="1"/>
</dbReference>
<dbReference type="Proteomes" id="UP000523955">
    <property type="component" value="Unassembled WGS sequence"/>
</dbReference>